<dbReference type="InterPro" id="IPR036249">
    <property type="entry name" value="Thioredoxin-like_sf"/>
</dbReference>
<dbReference type="PANTHER" id="PTHR13887">
    <property type="entry name" value="GLUTATHIONE S-TRANSFERASE KAPPA"/>
    <property type="match status" value="1"/>
</dbReference>
<dbReference type="Proteomes" id="UP000002383">
    <property type="component" value="Chromosome"/>
</dbReference>
<organism evidence="1 2">
    <name type="scientific">Thioalkalivibrio sulfidiphilus (strain HL-EbGR7)</name>
    <dbReference type="NCBI Taxonomy" id="396588"/>
    <lineage>
        <taxon>Bacteria</taxon>
        <taxon>Pseudomonadati</taxon>
        <taxon>Pseudomonadota</taxon>
        <taxon>Gammaproteobacteria</taxon>
        <taxon>Chromatiales</taxon>
        <taxon>Ectothiorhodospiraceae</taxon>
        <taxon>Thioalkalivibrio</taxon>
    </lineage>
</organism>
<reference evidence="1 2" key="1">
    <citation type="journal article" date="2011" name="Stand. Genomic Sci.">
        <title>Complete genome sequence of 'Thioalkalivibrio sulfidophilus' HL-EbGr7.</title>
        <authorList>
            <person name="Muyzer G."/>
            <person name="Sorokin D.Y."/>
            <person name="Mavromatis K."/>
            <person name="Lapidus A."/>
            <person name="Clum A."/>
            <person name="Ivanova N."/>
            <person name="Pati A."/>
            <person name="d'Haeseleer P."/>
            <person name="Woyke T."/>
            <person name="Kyrpides N.C."/>
        </authorList>
    </citation>
    <scope>NUCLEOTIDE SEQUENCE [LARGE SCALE GENOMIC DNA]</scope>
    <source>
        <strain evidence="1 2">HL-EbGR7</strain>
    </source>
</reference>
<dbReference type="KEGG" id="tgr:Tgr7_1053"/>
<dbReference type="STRING" id="396588.Tgr7_1053"/>
<dbReference type="EMBL" id="CP001339">
    <property type="protein sequence ID" value="ACL72140.1"/>
    <property type="molecule type" value="Genomic_DNA"/>
</dbReference>
<dbReference type="RefSeq" id="WP_012637624.1">
    <property type="nucleotide sequence ID" value="NC_011901.1"/>
</dbReference>
<gene>
    <name evidence="1" type="ordered locus">Tgr7_1053</name>
</gene>
<dbReference type="Pfam" id="PF13743">
    <property type="entry name" value="Thioredoxin_5"/>
    <property type="match status" value="1"/>
</dbReference>
<sequence>MSTGVTLYYVHDPMCSWCWGFAPVLAELESRLPAELPVRRLLGGLAPDTDEPMPEAMRGYIQDAWRQIQRRIPGTEFNFEFWQRCRPRRATYPACRAVIAARRQGAQYDRAMTRAIQLAYYTRALNPSEDETLLGLAAELGLDVARFARDLKAPEVQEALEAEIALARSLDVESFPSLVIETRTGPHPIAVDYRDSSPMLERILKLWETARQRDA</sequence>
<proteinExistence type="predicted"/>
<dbReference type="OrthoDB" id="9813770at2"/>
<dbReference type="PANTHER" id="PTHR13887:SF54">
    <property type="entry name" value="DSBA FAMILY PROTEIN"/>
    <property type="match status" value="1"/>
</dbReference>
<protein>
    <recommendedName>
        <fullName evidence="3">DsbA family protein</fullName>
    </recommendedName>
</protein>
<dbReference type="Gene3D" id="3.40.30.10">
    <property type="entry name" value="Glutaredoxin"/>
    <property type="match status" value="1"/>
</dbReference>
<accession>B8GPH3</accession>
<dbReference type="CDD" id="cd03025">
    <property type="entry name" value="DsbA_FrnE_like"/>
    <property type="match status" value="1"/>
</dbReference>
<evidence type="ECO:0000313" key="2">
    <source>
        <dbReference type="Proteomes" id="UP000002383"/>
    </source>
</evidence>
<dbReference type="Gene3D" id="1.10.472.60">
    <property type="entry name" value="putative protein disulfide isomerase domain"/>
    <property type="match status" value="1"/>
</dbReference>
<dbReference type="HOGENOM" id="CLU_097497_2_0_6"/>
<dbReference type="SUPFAM" id="SSF52833">
    <property type="entry name" value="Thioredoxin-like"/>
    <property type="match status" value="1"/>
</dbReference>
<dbReference type="AlphaFoldDB" id="B8GPH3"/>
<name>B8GPH3_THISH</name>
<keyword evidence="2" id="KW-1185">Reference proteome</keyword>
<dbReference type="eggNOG" id="COG3531">
    <property type="taxonomic scope" value="Bacteria"/>
</dbReference>
<evidence type="ECO:0008006" key="3">
    <source>
        <dbReference type="Google" id="ProtNLM"/>
    </source>
</evidence>
<evidence type="ECO:0000313" key="1">
    <source>
        <dbReference type="EMBL" id="ACL72140.1"/>
    </source>
</evidence>